<feature type="non-terminal residue" evidence="2">
    <location>
        <position position="200"/>
    </location>
</feature>
<reference evidence="2" key="1">
    <citation type="submission" date="2021-01" db="EMBL/GenBank/DDBJ databases">
        <authorList>
            <person name="Kaushik A."/>
        </authorList>
    </citation>
    <scope>NUCLEOTIDE SEQUENCE</scope>
    <source>
        <strain evidence="2">AG4-R118</strain>
    </source>
</reference>
<feature type="non-terminal residue" evidence="2">
    <location>
        <position position="1"/>
    </location>
</feature>
<organism evidence="2 3">
    <name type="scientific">Rhizoctonia solani</name>
    <dbReference type="NCBI Taxonomy" id="456999"/>
    <lineage>
        <taxon>Eukaryota</taxon>
        <taxon>Fungi</taxon>
        <taxon>Dikarya</taxon>
        <taxon>Basidiomycota</taxon>
        <taxon>Agaricomycotina</taxon>
        <taxon>Agaricomycetes</taxon>
        <taxon>Cantharellales</taxon>
        <taxon>Ceratobasidiaceae</taxon>
        <taxon>Rhizoctonia</taxon>
    </lineage>
</organism>
<dbReference type="EMBL" id="CAJMWX010001602">
    <property type="protein sequence ID" value="CAE6498610.1"/>
    <property type="molecule type" value="Genomic_DNA"/>
</dbReference>
<comment type="caution">
    <text evidence="2">The sequence shown here is derived from an EMBL/GenBank/DDBJ whole genome shotgun (WGS) entry which is preliminary data.</text>
</comment>
<dbReference type="Proteomes" id="UP000663888">
    <property type="component" value="Unassembled WGS sequence"/>
</dbReference>
<name>A0A8H3HBP0_9AGAM</name>
<evidence type="ECO:0000313" key="3">
    <source>
        <dbReference type="Proteomes" id="UP000663888"/>
    </source>
</evidence>
<feature type="region of interest" description="Disordered" evidence="1">
    <location>
        <begin position="1"/>
        <end position="30"/>
    </location>
</feature>
<proteinExistence type="predicted"/>
<sequence>TAGQLLIPTSHPAHLPYLPSHTHPQPSPPTVTLMSQANATWEKRVPKDTAGIAQFWESVLASNKRRDTIQSNKDLKAQGVGSTIPANRRAEIEEEAAAEESTDEEYDVTLAEIQAEEARVNALRAKIAKRDEIRFKTLRRLDESELQKLWESAGEETSKNKPKPKPKPQSSATQDSSKPKSKVQSLGPAERILSSSQSVS</sequence>
<feature type="region of interest" description="Disordered" evidence="1">
    <location>
        <begin position="151"/>
        <end position="200"/>
    </location>
</feature>
<evidence type="ECO:0000313" key="2">
    <source>
        <dbReference type="EMBL" id="CAE6498610.1"/>
    </source>
</evidence>
<dbReference type="AlphaFoldDB" id="A0A8H3HBP0"/>
<protein>
    <submittedName>
        <fullName evidence="2">Uncharacterized protein</fullName>
    </submittedName>
</protein>
<evidence type="ECO:0000256" key="1">
    <source>
        <dbReference type="SAM" id="MobiDB-lite"/>
    </source>
</evidence>
<accession>A0A8H3HBP0</accession>
<gene>
    <name evidence="2" type="ORF">RDB_LOCUS150080</name>
</gene>